<organism evidence="2 3">
    <name type="scientific">Armillaria ostoyae</name>
    <name type="common">Armillaria root rot fungus</name>
    <dbReference type="NCBI Taxonomy" id="47428"/>
    <lineage>
        <taxon>Eukaryota</taxon>
        <taxon>Fungi</taxon>
        <taxon>Dikarya</taxon>
        <taxon>Basidiomycota</taxon>
        <taxon>Agaricomycotina</taxon>
        <taxon>Agaricomycetes</taxon>
        <taxon>Agaricomycetidae</taxon>
        <taxon>Agaricales</taxon>
        <taxon>Marasmiineae</taxon>
        <taxon>Physalacriaceae</taxon>
        <taxon>Armillaria</taxon>
    </lineage>
</organism>
<accession>A0A284SD65</accession>
<gene>
    <name evidence="2" type="ORF">ARMOST_22560</name>
</gene>
<dbReference type="Proteomes" id="UP000219338">
    <property type="component" value="Unassembled WGS sequence"/>
</dbReference>
<keyword evidence="3" id="KW-1185">Reference proteome</keyword>
<name>A0A284SD65_ARMOS</name>
<feature type="compositionally biased region" description="Basic residues" evidence="1">
    <location>
        <begin position="114"/>
        <end position="125"/>
    </location>
</feature>
<dbReference type="AlphaFoldDB" id="A0A284SD65"/>
<evidence type="ECO:0000313" key="2">
    <source>
        <dbReference type="EMBL" id="SJL18957.1"/>
    </source>
</evidence>
<feature type="compositionally biased region" description="Basic and acidic residues" evidence="1">
    <location>
        <begin position="126"/>
        <end position="146"/>
    </location>
</feature>
<sequence>MQTIAAFSNVTCLRQKMAFTDLVMEEYKLREGAAYDAIAEVRLRASTVAYMDENRQRDVKGQRHLTRSLRQLNDARNRLELGIQHYNAHRTAMKELGAGSSERQTAEFVGTQITRKKAHVVRKKKTQADSAKREDESSSNAHRESKILIIKYN</sequence>
<feature type="region of interest" description="Disordered" evidence="1">
    <location>
        <begin position="111"/>
        <end position="153"/>
    </location>
</feature>
<proteinExistence type="predicted"/>
<evidence type="ECO:0000256" key="1">
    <source>
        <dbReference type="SAM" id="MobiDB-lite"/>
    </source>
</evidence>
<evidence type="ECO:0000313" key="3">
    <source>
        <dbReference type="Proteomes" id="UP000219338"/>
    </source>
</evidence>
<reference evidence="3" key="1">
    <citation type="journal article" date="2017" name="Nat. Ecol. Evol.">
        <title>Genome expansion and lineage-specific genetic innovations in the forest pathogenic fungi Armillaria.</title>
        <authorList>
            <person name="Sipos G."/>
            <person name="Prasanna A.N."/>
            <person name="Walter M.C."/>
            <person name="O'Connor E."/>
            <person name="Balint B."/>
            <person name="Krizsan K."/>
            <person name="Kiss B."/>
            <person name="Hess J."/>
            <person name="Varga T."/>
            <person name="Slot J."/>
            <person name="Riley R."/>
            <person name="Boka B."/>
            <person name="Rigling D."/>
            <person name="Barry K."/>
            <person name="Lee J."/>
            <person name="Mihaltcheva S."/>
            <person name="LaButti K."/>
            <person name="Lipzen A."/>
            <person name="Waldron R."/>
            <person name="Moloney N.M."/>
            <person name="Sperisen C."/>
            <person name="Kredics L."/>
            <person name="Vagvoelgyi C."/>
            <person name="Patrignani A."/>
            <person name="Fitzpatrick D."/>
            <person name="Nagy I."/>
            <person name="Doyle S."/>
            <person name="Anderson J.B."/>
            <person name="Grigoriev I.V."/>
            <person name="Gueldener U."/>
            <person name="Muensterkoetter M."/>
            <person name="Nagy L.G."/>
        </authorList>
    </citation>
    <scope>NUCLEOTIDE SEQUENCE [LARGE SCALE GENOMIC DNA]</scope>
    <source>
        <strain evidence="3">C18/9</strain>
    </source>
</reference>
<dbReference type="OrthoDB" id="3256058at2759"/>
<dbReference type="EMBL" id="FUEG01000078">
    <property type="protein sequence ID" value="SJL18957.1"/>
    <property type="molecule type" value="Genomic_DNA"/>
</dbReference>
<protein>
    <submittedName>
        <fullName evidence="2">Uncharacterized protein</fullName>
    </submittedName>
</protein>